<dbReference type="PANTHER" id="PTHR23521">
    <property type="entry name" value="TRANSPORTER MFS SUPERFAMILY"/>
    <property type="match status" value="1"/>
</dbReference>
<sequence length="402" mass="42787">MSSRFSAIRSRFGQGGESYGPIAILISVVVVAGLSQGLLLPVLSIFMEQRGIPSSVNGFHAAALYIGSFAMSVMAERLLKASGFKKLLIGGLIAVTAALPLFPLTSNLSLWFVLRLIVGMGDSAINFAAQLWLLLVTPPNQRGRIISLYGMFYGLGFSFGPLGIKLLHFGHMAPFIVLSGLFLALVLVIIYRLKDTHPLRQEAHEEKGGRRYATVYAMAWFALIPALLYGYMEAGMSGTFPIYGLRIGLDSGEISTLLPFFGIGGLILQLPLGLLSDRIGRKKVLMAAGLLGGLLFFAVPLSGASFWPLLIIFMLAGGLVSSFFSLGLAFAADILPRASLPAANVVASFHFNAGSMVGPNISGALMETGLTSALFLLLGSGYILFALSGFLFKSSSSKSNTR</sequence>
<accession>A0ABQ1FPE9</accession>
<dbReference type="Pfam" id="PF07690">
    <property type="entry name" value="MFS_1"/>
    <property type="match status" value="1"/>
</dbReference>
<feature type="transmembrane region" description="Helical" evidence="6">
    <location>
        <begin position="172"/>
        <end position="191"/>
    </location>
</feature>
<feature type="transmembrane region" description="Helical" evidence="6">
    <location>
        <begin position="21"/>
        <end position="46"/>
    </location>
</feature>
<evidence type="ECO:0000256" key="2">
    <source>
        <dbReference type="ARBA" id="ARBA00022448"/>
    </source>
</evidence>
<feature type="transmembrane region" description="Helical" evidence="6">
    <location>
        <begin position="342"/>
        <end position="361"/>
    </location>
</feature>
<feature type="transmembrane region" description="Helical" evidence="6">
    <location>
        <begin position="284"/>
        <end position="303"/>
    </location>
</feature>
<evidence type="ECO:0000256" key="1">
    <source>
        <dbReference type="ARBA" id="ARBA00004651"/>
    </source>
</evidence>
<keyword evidence="4 6" id="KW-1133">Transmembrane helix</keyword>
<protein>
    <submittedName>
        <fullName evidence="8">MFS transporter</fullName>
    </submittedName>
</protein>
<name>A0ABQ1FPE9_9BACL</name>
<feature type="transmembrane region" description="Helical" evidence="6">
    <location>
        <begin position="309"/>
        <end position="330"/>
    </location>
</feature>
<organism evidence="8 9">
    <name type="scientific">Paenibacillus physcomitrellae</name>
    <dbReference type="NCBI Taxonomy" id="1619311"/>
    <lineage>
        <taxon>Bacteria</taxon>
        <taxon>Bacillati</taxon>
        <taxon>Bacillota</taxon>
        <taxon>Bacilli</taxon>
        <taxon>Bacillales</taxon>
        <taxon>Paenibacillaceae</taxon>
        <taxon>Paenibacillus</taxon>
    </lineage>
</organism>
<reference evidence="9" key="1">
    <citation type="journal article" date="2019" name="Int. J. Syst. Evol. Microbiol.">
        <title>The Global Catalogue of Microorganisms (GCM) 10K type strain sequencing project: providing services to taxonomists for standard genome sequencing and annotation.</title>
        <authorList>
            <consortium name="The Broad Institute Genomics Platform"/>
            <consortium name="The Broad Institute Genome Sequencing Center for Infectious Disease"/>
            <person name="Wu L."/>
            <person name="Ma J."/>
        </authorList>
    </citation>
    <scope>NUCLEOTIDE SEQUENCE [LARGE SCALE GENOMIC DNA]</scope>
    <source>
        <strain evidence="9">CGMCC 1.15044</strain>
    </source>
</reference>
<dbReference type="EMBL" id="BMHF01000001">
    <property type="protein sequence ID" value="GGA25174.1"/>
    <property type="molecule type" value="Genomic_DNA"/>
</dbReference>
<feature type="domain" description="Major facilitator superfamily (MFS) profile" evidence="7">
    <location>
        <begin position="21"/>
        <end position="397"/>
    </location>
</feature>
<dbReference type="PANTHER" id="PTHR23521:SF2">
    <property type="entry name" value="TRANSPORTER MFS SUPERFAMILY"/>
    <property type="match status" value="1"/>
</dbReference>
<evidence type="ECO:0000256" key="5">
    <source>
        <dbReference type="ARBA" id="ARBA00023136"/>
    </source>
</evidence>
<keyword evidence="5 6" id="KW-0472">Membrane</keyword>
<dbReference type="RefSeq" id="WP_094093086.1">
    <property type="nucleotide sequence ID" value="NZ_BMHF01000001.1"/>
</dbReference>
<comment type="subcellular location">
    <subcellularLocation>
        <location evidence="1">Cell membrane</location>
        <topology evidence="1">Multi-pass membrane protein</topology>
    </subcellularLocation>
</comment>
<proteinExistence type="predicted"/>
<dbReference type="Proteomes" id="UP000609323">
    <property type="component" value="Unassembled WGS sequence"/>
</dbReference>
<feature type="transmembrane region" description="Helical" evidence="6">
    <location>
        <begin position="252"/>
        <end position="272"/>
    </location>
</feature>
<feature type="transmembrane region" description="Helical" evidence="6">
    <location>
        <begin position="110"/>
        <end position="134"/>
    </location>
</feature>
<dbReference type="InterPro" id="IPR020846">
    <property type="entry name" value="MFS_dom"/>
</dbReference>
<dbReference type="SUPFAM" id="SSF103473">
    <property type="entry name" value="MFS general substrate transporter"/>
    <property type="match status" value="1"/>
</dbReference>
<dbReference type="InterPro" id="IPR036259">
    <property type="entry name" value="MFS_trans_sf"/>
</dbReference>
<feature type="transmembrane region" description="Helical" evidence="6">
    <location>
        <begin position="146"/>
        <end position="166"/>
    </location>
</feature>
<evidence type="ECO:0000259" key="7">
    <source>
        <dbReference type="PROSITE" id="PS50850"/>
    </source>
</evidence>
<dbReference type="InterPro" id="IPR011701">
    <property type="entry name" value="MFS"/>
</dbReference>
<dbReference type="Gene3D" id="1.20.1250.20">
    <property type="entry name" value="MFS general substrate transporter like domains"/>
    <property type="match status" value="2"/>
</dbReference>
<evidence type="ECO:0000256" key="6">
    <source>
        <dbReference type="SAM" id="Phobius"/>
    </source>
</evidence>
<gene>
    <name evidence="8" type="ORF">GCM10010917_07610</name>
</gene>
<evidence type="ECO:0000256" key="4">
    <source>
        <dbReference type="ARBA" id="ARBA00022989"/>
    </source>
</evidence>
<evidence type="ECO:0000313" key="8">
    <source>
        <dbReference type="EMBL" id="GGA25174.1"/>
    </source>
</evidence>
<feature type="transmembrane region" description="Helical" evidence="6">
    <location>
        <begin position="58"/>
        <end position="75"/>
    </location>
</feature>
<evidence type="ECO:0000313" key="9">
    <source>
        <dbReference type="Proteomes" id="UP000609323"/>
    </source>
</evidence>
<dbReference type="PROSITE" id="PS50850">
    <property type="entry name" value="MFS"/>
    <property type="match status" value="1"/>
</dbReference>
<keyword evidence="3 6" id="KW-0812">Transmembrane</keyword>
<comment type="caution">
    <text evidence="8">The sequence shown here is derived from an EMBL/GenBank/DDBJ whole genome shotgun (WGS) entry which is preliminary data.</text>
</comment>
<feature type="transmembrane region" description="Helical" evidence="6">
    <location>
        <begin position="373"/>
        <end position="392"/>
    </location>
</feature>
<keyword evidence="9" id="KW-1185">Reference proteome</keyword>
<feature type="transmembrane region" description="Helical" evidence="6">
    <location>
        <begin position="212"/>
        <end position="232"/>
    </location>
</feature>
<feature type="transmembrane region" description="Helical" evidence="6">
    <location>
        <begin position="87"/>
        <end position="104"/>
    </location>
</feature>
<evidence type="ECO:0000256" key="3">
    <source>
        <dbReference type="ARBA" id="ARBA00022692"/>
    </source>
</evidence>
<dbReference type="PROSITE" id="PS00216">
    <property type="entry name" value="SUGAR_TRANSPORT_1"/>
    <property type="match status" value="1"/>
</dbReference>
<dbReference type="InterPro" id="IPR005829">
    <property type="entry name" value="Sugar_transporter_CS"/>
</dbReference>
<keyword evidence="2" id="KW-0813">Transport</keyword>